<dbReference type="Pfam" id="PF00651">
    <property type="entry name" value="BTB"/>
    <property type="match status" value="1"/>
</dbReference>
<dbReference type="Proteomes" id="UP000000529">
    <property type="component" value="Chromosome"/>
</dbReference>
<dbReference type="SUPFAM" id="SSF54695">
    <property type="entry name" value="POZ domain"/>
    <property type="match status" value="1"/>
</dbReference>
<dbReference type="InterPro" id="IPR006553">
    <property type="entry name" value="Leu-rich_rpt_Cys-con_subtyp"/>
</dbReference>
<dbReference type="InterPro" id="IPR057207">
    <property type="entry name" value="FBXL15_LRR"/>
</dbReference>
<feature type="domain" description="F-box/LRR-repeat protein 15-like leucin rich repeat" evidence="2">
    <location>
        <begin position="356"/>
        <end position="445"/>
    </location>
</feature>
<dbReference type="EMBL" id="BX908798">
    <property type="protein sequence ID" value="SPJ31561.1"/>
    <property type="molecule type" value="Genomic_DNA"/>
</dbReference>
<proteinExistence type="predicted"/>
<dbReference type="Pfam" id="PF25372">
    <property type="entry name" value="DUF7885"/>
    <property type="match status" value="1"/>
</dbReference>
<feature type="domain" description="BTB" evidence="1">
    <location>
        <begin position="154"/>
        <end position="232"/>
    </location>
</feature>
<evidence type="ECO:0000313" key="3">
    <source>
        <dbReference type="EMBL" id="SPJ31561.1"/>
    </source>
</evidence>
<organism evidence="3 4">
    <name type="scientific">Protochlamydia amoebophila (strain UWE25)</name>
    <dbReference type="NCBI Taxonomy" id="264201"/>
    <lineage>
        <taxon>Bacteria</taxon>
        <taxon>Pseudomonadati</taxon>
        <taxon>Chlamydiota</taxon>
        <taxon>Chlamydiia</taxon>
        <taxon>Parachlamydiales</taxon>
        <taxon>Parachlamydiaceae</taxon>
        <taxon>Candidatus Protochlamydia</taxon>
    </lineage>
</organism>
<sequence>MVNLTIHNLRFTPKITFSNPATYYYESNNCLKFSERVSLFCITIFQSFLNLFFGYLKKDQLQTPWRENFWSRKEITIPKFITSRPPSSDISLTRIRSQETINNLEYENEVLLEPSNTLEGIEAFAIQSSSLSPLPQVFKVRFQNNTFLNITSSQKSLLMEKSPYFRVLWSGNFKETLQNPLVLTQKEEFTSLLFCLMNANFKVPVEDITSFIQLADYYLLTDVVKNLEEQLIDAYKSEELDLFNFNEENLAKLRESLNFAHQYRLSALKNYLQPIVASLLLNQTPHLAEFKKILNYFSNEIEKLNFSENAHLTDAHLLALKNCKNLKALHLQACHNLTDDGLASLTSLTNLQYLNLSCCDKLTNKGLAHFKSLIALQYLNLSGCAFITDAGLAHLKPLVALQYLNLSGCAFITDAGLAHLKPLVALQYLNLSGCAFITDAGLAHLTPLVTLKHLDLSWCNSLTNAGLERLASLVALQHLNLSGCIYLTEAGLTHLTSLTNLQQLNLNHCEHFADVRFKLTHFRTLLANPNLILI</sequence>
<accession>A0A2P9H982</accession>
<evidence type="ECO:0000313" key="4">
    <source>
        <dbReference type="Proteomes" id="UP000000529"/>
    </source>
</evidence>
<name>A0A2P9H982_PARUW</name>
<dbReference type="Gene3D" id="3.80.10.10">
    <property type="entry name" value="Ribonuclease Inhibitor"/>
    <property type="match status" value="2"/>
</dbReference>
<protein>
    <submittedName>
        <fullName evidence="3">Uncharacterized protein</fullName>
    </submittedName>
</protein>
<dbReference type="InterPro" id="IPR001611">
    <property type="entry name" value="Leu-rich_rpt"/>
</dbReference>
<evidence type="ECO:0000259" key="2">
    <source>
        <dbReference type="Pfam" id="PF25372"/>
    </source>
</evidence>
<dbReference type="SUPFAM" id="SSF52047">
    <property type="entry name" value="RNI-like"/>
    <property type="match status" value="1"/>
</dbReference>
<dbReference type="InterPro" id="IPR032675">
    <property type="entry name" value="LRR_dom_sf"/>
</dbReference>
<dbReference type="KEGG" id="pcu:PC_RS09750"/>
<dbReference type="GO" id="GO:0031146">
    <property type="term" value="P:SCF-dependent proteasomal ubiquitin-dependent protein catabolic process"/>
    <property type="evidence" value="ECO:0007669"/>
    <property type="project" value="TreeGrafter"/>
</dbReference>
<dbReference type="STRING" id="264201.pc0048"/>
<dbReference type="Gene3D" id="3.30.710.10">
    <property type="entry name" value="Potassium Channel Kv1.1, Chain A"/>
    <property type="match status" value="1"/>
</dbReference>
<dbReference type="OrthoDB" id="272105at2"/>
<evidence type="ECO:0000259" key="1">
    <source>
        <dbReference type="Pfam" id="PF00651"/>
    </source>
</evidence>
<dbReference type="SMART" id="SM00367">
    <property type="entry name" value="LRR_CC"/>
    <property type="match status" value="7"/>
</dbReference>
<dbReference type="PANTHER" id="PTHR13318">
    <property type="entry name" value="PARTNER OF PAIRED, ISOFORM B-RELATED"/>
    <property type="match status" value="1"/>
</dbReference>
<reference evidence="3 4" key="1">
    <citation type="journal article" date="2004" name="Science">
        <title>Illuminating the evolutionary history of chlamydiae.</title>
        <authorList>
            <person name="Horn M."/>
            <person name="Collingro A."/>
            <person name="Schmitz-Esser S."/>
            <person name="Beier C.L."/>
            <person name="Purkhold U."/>
            <person name="Fartmann B."/>
            <person name="Brandt P."/>
            <person name="Nyakatura G.J."/>
            <person name="Droege M."/>
            <person name="Frishman D."/>
            <person name="Rattei T."/>
            <person name="Mewes H."/>
            <person name="Wagner M."/>
        </authorList>
    </citation>
    <scope>NUCLEOTIDE SEQUENCE [LARGE SCALE GENOMIC DNA]</scope>
    <source>
        <strain evidence="3 4">UWE25</strain>
    </source>
</reference>
<dbReference type="InterPro" id="IPR000210">
    <property type="entry name" value="BTB/POZ_dom"/>
</dbReference>
<dbReference type="AlphaFoldDB" id="A0A2P9H982"/>
<gene>
    <name evidence="3" type="ORF">PC_RS09750</name>
</gene>
<dbReference type="GO" id="GO:0019005">
    <property type="term" value="C:SCF ubiquitin ligase complex"/>
    <property type="evidence" value="ECO:0007669"/>
    <property type="project" value="TreeGrafter"/>
</dbReference>
<keyword evidence="4" id="KW-1185">Reference proteome</keyword>
<dbReference type="Pfam" id="PF13516">
    <property type="entry name" value="LRR_6"/>
    <property type="match status" value="2"/>
</dbReference>
<dbReference type="InterPro" id="IPR011333">
    <property type="entry name" value="SKP1/BTB/POZ_sf"/>
</dbReference>